<keyword evidence="1" id="KW-0472">Membrane</keyword>
<evidence type="ECO:0000313" key="2">
    <source>
        <dbReference type="EMBL" id="MDN3243026.1"/>
    </source>
</evidence>
<feature type="transmembrane region" description="Helical" evidence="1">
    <location>
        <begin position="291"/>
        <end position="310"/>
    </location>
</feature>
<keyword evidence="1" id="KW-1133">Transmembrane helix</keyword>
<dbReference type="RefSeq" id="WP_289959586.1">
    <property type="nucleotide sequence ID" value="NZ_JAUEMJ010000011.1"/>
</dbReference>
<keyword evidence="3" id="KW-1185">Reference proteome</keyword>
<comment type="caution">
    <text evidence="2">The sequence shown here is derived from an EMBL/GenBank/DDBJ whole genome shotgun (WGS) entry which is preliminary data.</text>
</comment>
<protein>
    <recommendedName>
        <fullName evidence="4">Type II secretion system protein GspF domain-containing protein</fullName>
    </recommendedName>
</protein>
<dbReference type="Proteomes" id="UP001171902">
    <property type="component" value="Unassembled WGS sequence"/>
</dbReference>
<feature type="transmembrane region" description="Helical" evidence="1">
    <location>
        <begin position="92"/>
        <end position="111"/>
    </location>
</feature>
<evidence type="ECO:0000313" key="3">
    <source>
        <dbReference type="Proteomes" id="UP001171902"/>
    </source>
</evidence>
<sequence>MGFRFEVIADGRPLFSDTERLAHEGIVVFALLAAVVALRARIGLVHAVKLTGAPHSFHVRWSLSIPDVRTGVTRDDRFAAAVNVYRLGLQQFLLKSALVATVFLTALPVVLPPRSNQFPGLGYAVALGVLMVLGWVINQQFRRRLRALSLAAAYVQPPARQRRAISPGAAQSRATLVRVVAETERYADRLQRKQGLDVRHPVAHLLHLSTAQLRGHLSTFASVSGHVPDELDVTLRRMTLLLAGASGREFLESCEARTRHLADQVQAAPQRRSWSSWLSTTVELTDKTVRALMLLAGVTVVLILLVADGVTGKDLLEWVLLQ</sequence>
<proteinExistence type="predicted"/>
<keyword evidence="1" id="KW-0812">Transmembrane</keyword>
<gene>
    <name evidence="2" type="ORF">QWI33_25115</name>
</gene>
<organism evidence="2 3">
    <name type="scientific">Glycomyces tritici</name>
    <dbReference type="NCBI Taxonomy" id="2665176"/>
    <lineage>
        <taxon>Bacteria</taxon>
        <taxon>Bacillati</taxon>
        <taxon>Actinomycetota</taxon>
        <taxon>Actinomycetes</taxon>
        <taxon>Glycomycetales</taxon>
        <taxon>Glycomycetaceae</taxon>
        <taxon>Glycomyces</taxon>
    </lineage>
</organism>
<reference evidence="2" key="1">
    <citation type="submission" date="2023-06" db="EMBL/GenBank/DDBJ databases">
        <title>Gycomyces niveus sp.nov., a novel actinomycete isolated from soil in Shouguang.</title>
        <authorList>
            <person name="Yang X."/>
            <person name="Zhao J."/>
        </authorList>
    </citation>
    <scope>NUCLEOTIDE SEQUENCE</scope>
    <source>
        <strain evidence="2">NEAU C2</strain>
    </source>
</reference>
<accession>A0ABT7YWK5</accession>
<evidence type="ECO:0000256" key="1">
    <source>
        <dbReference type="SAM" id="Phobius"/>
    </source>
</evidence>
<dbReference type="EMBL" id="JAUEMJ010000011">
    <property type="protein sequence ID" value="MDN3243026.1"/>
    <property type="molecule type" value="Genomic_DNA"/>
</dbReference>
<feature type="transmembrane region" description="Helical" evidence="1">
    <location>
        <begin position="117"/>
        <end position="137"/>
    </location>
</feature>
<name>A0ABT7YWK5_9ACTN</name>
<evidence type="ECO:0008006" key="4">
    <source>
        <dbReference type="Google" id="ProtNLM"/>
    </source>
</evidence>
<feature type="transmembrane region" description="Helical" evidence="1">
    <location>
        <begin position="21"/>
        <end position="40"/>
    </location>
</feature>